<keyword evidence="7" id="KW-0496">Mitochondrion</keyword>
<dbReference type="InterPro" id="IPR027417">
    <property type="entry name" value="P-loop_NTPase"/>
</dbReference>
<dbReference type="NCBIfam" id="TIGR00487">
    <property type="entry name" value="IF-2"/>
    <property type="match status" value="1"/>
</dbReference>
<evidence type="ECO:0000256" key="1">
    <source>
        <dbReference type="ARBA" id="ARBA00004173"/>
    </source>
</evidence>
<dbReference type="SUPFAM" id="SSF50447">
    <property type="entry name" value="Translation proteins"/>
    <property type="match status" value="2"/>
</dbReference>
<keyword evidence="4" id="KW-0547">Nucleotide-binding</keyword>
<dbReference type="NCBIfam" id="TIGR00231">
    <property type="entry name" value="small_GTP"/>
    <property type="match status" value="1"/>
</dbReference>
<dbReference type="InterPro" id="IPR000178">
    <property type="entry name" value="TF_IF2_bacterial-like"/>
</dbReference>
<dbReference type="Gene3D" id="2.40.30.10">
    <property type="entry name" value="Translation factors"/>
    <property type="match status" value="2"/>
</dbReference>
<feature type="domain" description="Tr-type G" evidence="11">
    <location>
        <begin position="205"/>
        <end position="373"/>
    </location>
</feature>
<keyword evidence="5" id="KW-0648">Protein biosynthesis</keyword>
<evidence type="ECO:0000256" key="4">
    <source>
        <dbReference type="ARBA" id="ARBA00022741"/>
    </source>
</evidence>
<comment type="function">
    <text evidence="9">One of the essential components for the initiation of protein synthesis. Protects formylmethionyl-tRNA from spontaneous hydrolysis and promotes its binding to the 30S ribosomal subunits. Also involved in the hydrolysis of GTP during the formation of the 70S ribosomal complex.</text>
</comment>
<dbReference type="Proteomes" id="UP001472677">
    <property type="component" value="Unassembled WGS sequence"/>
</dbReference>
<dbReference type="InterPro" id="IPR000795">
    <property type="entry name" value="T_Tr_GTP-bd_dom"/>
</dbReference>
<dbReference type="Gene3D" id="3.40.50.300">
    <property type="entry name" value="P-loop containing nucleotide triphosphate hydrolases"/>
    <property type="match status" value="1"/>
</dbReference>
<dbReference type="PROSITE" id="PS51722">
    <property type="entry name" value="G_TR_2"/>
    <property type="match status" value="1"/>
</dbReference>
<dbReference type="HAMAP" id="MF_00100_B">
    <property type="entry name" value="IF_2_B"/>
    <property type="match status" value="1"/>
</dbReference>
<organism evidence="12 13">
    <name type="scientific">Hibiscus sabdariffa</name>
    <name type="common">roselle</name>
    <dbReference type="NCBI Taxonomy" id="183260"/>
    <lineage>
        <taxon>Eukaryota</taxon>
        <taxon>Viridiplantae</taxon>
        <taxon>Streptophyta</taxon>
        <taxon>Embryophyta</taxon>
        <taxon>Tracheophyta</taxon>
        <taxon>Spermatophyta</taxon>
        <taxon>Magnoliopsida</taxon>
        <taxon>eudicotyledons</taxon>
        <taxon>Gunneridae</taxon>
        <taxon>Pentapetalae</taxon>
        <taxon>rosids</taxon>
        <taxon>malvids</taxon>
        <taxon>Malvales</taxon>
        <taxon>Malvaceae</taxon>
        <taxon>Malvoideae</taxon>
        <taxon>Hibiscus</taxon>
    </lineage>
</organism>
<dbReference type="InterPro" id="IPR053905">
    <property type="entry name" value="EF-G-like_DII"/>
</dbReference>
<evidence type="ECO:0000256" key="3">
    <source>
        <dbReference type="ARBA" id="ARBA00022540"/>
    </source>
</evidence>
<dbReference type="InterPro" id="IPR044145">
    <property type="entry name" value="IF2_II"/>
</dbReference>
<dbReference type="CDD" id="cd01887">
    <property type="entry name" value="IF2_eIF5B"/>
    <property type="match status" value="1"/>
</dbReference>
<dbReference type="SUPFAM" id="SSF52156">
    <property type="entry name" value="Initiation factor IF2/eIF5b, domain 3"/>
    <property type="match status" value="1"/>
</dbReference>
<evidence type="ECO:0000256" key="2">
    <source>
        <dbReference type="ARBA" id="ARBA00007733"/>
    </source>
</evidence>
<comment type="similarity">
    <text evidence="2">Belongs to the TRAFAC class translation factor GTPase superfamily. Classic translation factor GTPase family. IF-2 subfamily.</text>
</comment>
<dbReference type="Pfam" id="PF11987">
    <property type="entry name" value="IF-2"/>
    <property type="match status" value="1"/>
</dbReference>
<dbReference type="EMBL" id="JBBPBM010000028">
    <property type="protein sequence ID" value="KAK8537950.1"/>
    <property type="molecule type" value="Genomic_DNA"/>
</dbReference>
<dbReference type="InterPro" id="IPR023115">
    <property type="entry name" value="TIF_IF2_dom3"/>
</dbReference>
<evidence type="ECO:0000256" key="10">
    <source>
        <dbReference type="ARBA" id="ARBA00044200"/>
    </source>
</evidence>
<dbReference type="InterPro" id="IPR009000">
    <property type="entry name" value="Transl_B-barrel_sf"/>
</dbReference>
<evidence type="ECO:0000259" key="11">
    <source>
        <dbReference type="PROSITE" id="PS51722"/>
    </source>
</evidence>
<dbReference type="Pfam" id="PF00009">
    <property type="entry name" value="GTP_EFTU"/>
    <property type="match status" value="1"/>
</dbReference>
<protein>
    <recommendedName>
        <fullName evidence="10">Translation initiation factor IF-2, mitochondrial</fullName>
    </recommendedName>
</protein>
<proteinExistence type="inferred from homology"/>
<keyword evidence="13" id="KW-1185">Reference proteome</keyword>
<dbReference type="Pfam" id="PF22042">
    <property type="entry name" value="EF-G_D2"/>
    <property type="match status" value="1"/>
</dbReference>
<comment type="caution">
    <text evidence="12">The sequence shown here is derived from an EMBL/GenBank/DDBJ whole genome shotgun (WGS) entry which is preliminary data.</text>
</comment>
<gene>
    <name evidence="12" type="ORF">V6N12_044091</name>
</gene>
<dbReference type="InterPro" id="IPR036925">
    <property type="entry name" value="TIF_IF2_dom3_sf"/>
</dbReference>
<evidence type="ECO:0000256" key="7">
    <source>
        <dbReference type="ARBA" id="ARBA00023128"/>
    </source>
</evidence>
<accession>A0ABR2DG83</accession>
<reference evidence="12 13" key="1">
    <citation type="journal article" date="2024" name="G3 (Bethesda)">
        <title>Genome assembly of Hibiscus sabdariffa L. provides insights into metabolisms of medicinal natural products.</title>
        <authorList>
            <person name="Kim T."/>
        </authorList>
    </citation>
    <scope>NUCLEOTIDE SEQUENCE [LARGE SCALE GENOMIC DNA]</scope>
    <source>
        <strain evidence="12">TK-2024</strain>
        <tissue evidence="12">Old leaves</tissue>
    </source>
</reference>
<dbReference type="PANTHER" id="PTHR43381:SF20">
    <property type="entry name" value="TRANSLATION INITIATION FACTOR IF-2, MITOCHONDRIAL"/>
    <property type="match status" value="1"/>
</dbReference>
<evidence type="ECO:0000313" key="13">
    <source>
        <dbReference type="Proteomes" id="UP001472677"/>
    </source>
</evidence>
<comment type="subcellular location">
    <subcellularLocation>
        <location evidence="1">Mitochondrion</location>
    </subcellularLocation>
</comment>
<dbReference type="InterPro" id="IPR015760">
    <property type="entry name" value="TIF_IF2"/>
</dbReference>
<keyword evidence="3" id="KW-0396">Initiation factor</keyword>
<dbReference type="SUPFAM" id="SSF52540">
    <property type="entry name" value="P-loop containing nucleoside triphosphate hydrolases"/>
    <property type="match status" value="1"/>
</dbReference>
<sequence>MAWRGVGKKGLKASLIRALASAPAGGAAAGLNSASTFDLGLKSISSSVKCIHDLSFSSFLWGYRYHKVLNNEPLIRYFHASPELLARKNFDQELGLKFKNKNPKGKYVKRERKPPVEVPYVPKLKRTNKSSQEKTVEIFDGMTLDELAKRTGEHVGALQDILINLGESTASEFHPLSIDIAELIAMEVGASVKRIHASEGTQVLPRPPVVTVMGHVDHGKTSLLDALRQTSVAANEAGGITQHLGAFVVSMQSGASITFLDTPGHAAFSAMRARGAAVTDIVVLVVAADDGVMPQTLEAISHAKAANVPIVVAVNKCDKPAANPERVKLQLASEGLLLEDMGGDIQVVEVSALKKTGLDNLEEALLLQAEVMNIKARVDGPAQAYVVEARLDKGRGPLATAIVKAGTLVRGQHVVVGSEWGRIRAIRDVVGNLAEQATPAMPVEIEGLKGLPMAGDDIIVVQSEERARMLSAGRKKKSEKDRLLKMSDGRAEALEQSEEVPQRVEMPIIVKADVQGTVQAVTDALRTLNSPQVYVNVVHVGVGPVSQSDVDLAQACGAYIVGFNVKSPASSISMAATQASIKILMHSVIYHLLEEIGNMIVEKAPGTFETQVAGEAEILSIFEIKGKSKAKGGDVKIAGCRVMDGCVSKSATMRLLRSGEIVFEGPCKSLKQEKHDVEKVGKGDECGLVLCDCDAFQVGDVIQCLEQVIRKPKFISSESGAVRIEC</sequence>
<keyword evidence="6" id="KW-0809">Transit peptide</keyword>
<dbReference type="InterPro" id="IPR005225">
    <property type="entry name" value="Small_GTP-bd"/>
</dbReference>
<evidence type="ECO:0000256" key="9">
    <source>
        <dbReference type="ARBA" id="ARBA00025162"/>
    </source>
</evidence>
<dbReference type="PANTHER" id="PTHR43381">
    <property type="entry name" value="TRANSLATION INITIATION FACTOR IF-2-RELATED"/>
    <property type="match status" value="1"/>
</dbReference>
<name>A0ABR2DG83_9ROSI</name>
<dbReference type="CDD" id="cd03692">
    <property type="entry name" value="mtIF2_IVc"/>
    <property type="match status" value="1"/>
</dbReference>
<evidence type="ECO:0000256" key="6">
    <source>
        <dbReference type="ARBA" id="ARBA00022946"/>
    </source>
</evidence>
<keyword evidence="8" id="KW-0342">GTP-binding</keyword>
<evidence type="ECO:0000313" key="12">
    <source>
        <dbReference type="EMBL" id="KAK8537950.1"/>
    </source>
</evidence>
<dbReference type="CDD" id="cd03702">
    <property type="entry name" value="IF2_mtIF2_II"/>
    <property type="match status" value="1"/>
</dbReference>
<evidence type="ECO:0000256" key="5">
    <source>
        <dbReference type="ARBA" id="ARBA00022917"/>
    </source>
</evidence>
<evidence type="ECO:0000256" key="8">
    <source>
        <dbReference type="ARBA" id="ARBA00023134"/>
    </source>
</evidence>
<dbReference type="Gene3D" id="3.40.50.10050">
    <property type="entry name" value="Translation initiation factor IF- 2, domain 3"/>
    <property type="match status" value="1"/>
</dbReference>